<sequence length="216" mass="24052">MSDILALASPRQPGVPAEAVCPGDINRKNDEGWYIATALELPRILHVRWNSHIMASPEVLMPYFRNAGFVQADVNYHFGLCTHGDPVSGAMRDFETYYWRPTWGWVEQLLGARPGHNPKARKESFSLKMGFLLVLESFRMGGYVYGNTNSINVALRIFCEHLTEKMTSIPLISVDASRSEDSDLVVTRFDCLLQLGPHEPCGPGNEAARSGPADSR</sequence>
<accession>A0ABU6QG24</accession>
<protein>
    <submittedName>
        <fullName evidence="1">Uncharacterized protein</fullName>
    </submittedName>
</protein>
<comment type="caution">
    <text evidence="1">The sequence shown here is derived from an EMBL/GenBank/DDBJ whole genome shotgun (WGS) entry which is preliminary data.</text>
</comment>
<proteinExistence type="predicted"/>
<dbReference type="Proteomes" id="UP001341840">
    <property type="component" value="Unassembled WGS sequence"/>
</dbReference>
<dbReference type="EMBL" id="JASCZI010000301">
    <property type="protein sequence ID" value="MED6110896.1"/>
    <property type="molecule type" value="Genomic_DNA"/>
</dbReference>
<organism evidence="1 2">
    <name type="scientific">Stylosanthes scabra</name>
    <dbReference type="NCBI Taxonomy" id="79078"/>
    <lineage>
        <taxon>Eukaryota</taxon>
        <taxon>Viridiplantae</taxon>
        <taxon>Streptophyta</taxon>
        <taxon>Embryophyta</taxon>
        <taxon>Tracheophyta</taxon>
        <taxon>Spermatophyta</taxon>
        <taxon>Magnoliopsida</taxon>
        <taxon>eudicotyledons</taxon>
        <taxon>Gunneridae</taxon>
        <taxon>Pentapetalae</taxon>
        <taxon>rosids</taxon>
        <taxon>fabids</taxon>
        <taxon>Fabales</taxon>
        <taxon>Fabaceae</taxon>
        <taxon>Papilionoideae</taxon>
        <taxon>50 kb inversion clade</taxon>
        <taxon>dalbergioids sensu lato</taxon>
        <taxon>Dalbergieae</taxon>
        <taxon>Pterocarpus clade</taxon>
        <taxon>Stylosanthes</taxon>
    </lineage>
</organism>
<reference evidence="1 2" key="1">
    <citation type="journal article" date="2023" name="Plants (Basel)">
        <title>Bridging the Gap: Combining Genomics and Transcriptomics Approaches to Understand Stylosanthes scabra, an Orphan Legume from the Brazilian Caatinga.</title>
        <authorList>
            <person name="Ferreira-Neto J.R.C."/>
            <person name="da Silva M.D."/>
            <person name="Binneck E."/>
            <person name="de Melo N.F."/>
            <person name="da Silva R.H."/>
            <person name="de Melo A.L.T.M."/>
            <person name="Pandolfi V."/>
            <person name="Bustamante F.O."/>
            <person name="Brasileiro-Vidal A.C."/>
            <person name="Benko-Iseppon A.M."/>
        </authorList>
    </citation>
    <scope>NUCLEOTIDE SEQUENCE [LARGE SCALE GENOMIC DNA]</scope>
    <source>
        <tissue evidence="1">Leaves</tissue>
    </source>
</reference>
<evidence type="ECO:0000313" key="1">
    <source>
        <dbReference type="EMBL" id="MED6110896.1"/>
    </source>
</evidence>
<name>A0ABU6QG24_9FABA</name>
<gene>
    <name evidence="1" type="ORF">PIB30_047259</name>
</gene>
<evidence type="ECO:0000313" key="2">
    <source>
        <dbReference type="Proteomes" id="UP001341840"/>
    </source>
</evidence>
<keyword evidence="2" id="KW-1185">Reference proteome</keyword>